<protein>
    <submittedName>
        <fullName evidence="2">Ecdysteroid kinase</fullName>
    </submittedName>
</protein>
<organism evidence="2 3">
    <name type="scientific">Marinomonas communis</name>
    <dbReference type="NCBI Taxonomy" id="28254"/>
    <lineage>
        <taxon>Bacteria</taxon>
        <taxon>Pseudomonadati</taxon>
        <taxon>Pseudomonadota</taxon>
        <taxon>Gammaproteobacteria</taxon>
        <taxon>Oceanospirillales</taxon>
        <taxon>Oceanospirillaceae</taxon>
        <taxon>Marinomonas</taxon>
    </lineage>
</organism>
<dbReference type="PANTHER" id="PTHR11012:SF30">
    <property type="entry name" value="PROTEIN KINASE-LIKE DOMAIN-CONTAINING"/>
    <property type="match status" value="1"/>
</dbReference>
<dbReference type="InterPro" id="IPR011009">
    <property type="entry name" value="Kinase-like_dom_sf"/>
</dbReference>
<keyword evidence="2" id="KW-0808">Transferase</keyword>
<evidence type="ECO:0000313" key="2">
    <source>
        <dbReference type="EMBL" id="TDR05566.1"/>
    </source>
</evidence>
<reference evidence="2 3" key="1">
    <citation type="submission" date="2019-03" db="EMBL/GenBank/DDBJ databases">
        <title>Genomic Encyclopedia of Type Strains, Phase IV (KMG-IV): sequencing the most valuable type-strain genomes for metagenomic binning, comparative biology and taxonomic classification.</title>
        <authorList>
            <person name="Goeker M."/>
        </authorList>
    </citation>
    <scope>NUCLEOTIDE SEQUENCE [LARGE SCALE GENOMIC DNA]</scope>
    <source>
        <strain evidence="2 3">DSM 5604</strain>
    </source>
</reference>
<dbReference type="InterPro" id="IPR004119">
    <property type="entry name" value="EcKL"/>
</dbReference>
<evidence type="ECO:0000259" key="1">
    <source>
        <dbReference type="SMART" id="SM00587"/>
    </source>
</evidence>
<dbReference type="PANTHER" id="PTHR11012">
    <property type="entry name" value="PROTEIN KINASE-LIKE DOMAIN-CONTAINING"/>
    <property type="match status" value="1"/>
</dbReference>
<dbReference type="Gene3D" id="3.90.1200.10">
    <property type="match status" value="1"/>
</dbReference>
<dbReference type="Pfam" id="PF02958">
    <property type="entry name" value="EcKL"/>
    <property type="match status" value="1"/>
</dbReference>
<dbReference type="Proteomes" id="UP000295729">
    <property type="component" value="Unassembled WGS sequence"/>
</dbReference>
<dbReference type="AlphaFoldDB" id="A0A4R6X202"/>
<sequence length="333" mass="38210">MSVLAPEFFIKHFLNADYVEKSETIQSLWSGYGHISRYHVEHRGNRSSVILKAIDWKATAKHPRGWQSDLAHQRKVTSYQVEMDWYKNWSRDTQHSIRIPNFLSSLEQESAVYLLLEDLDASGFHVRCASLESHQASTVLHWLASLHAHYLVITPNVDWPKGLWPQGTYWHLATRPDEWQAMAEGLLKQSAQRLDDAIRTCSYQTLVHGDAKVANFCFNEDLSDVAAVDFQYIGRGIGVQDLAYFLGSCLSEAQLEADIDYLLDIYFSELARCIIARGESPDLAESVTQAWYRLFPVAWADFHRFIMGWCPTHHKNTSFSQRITQIGLDQVSL</sequence>
<evidence type="ECO:0000313" key="3">
    <source>
        <dbReference type="Proteomes" id="UP000295729"/>
    </source>
</evidence>
<keyword evidence="3" id="KW-1185">Reference proteome</keyword>
<name>A0A4R6X202_9GAMM</name>
<gene>
    <name evidence="2" type="ORF">C8D85_3591</name>
</gene>
<dbReference type="EMBL" id="SNZA01000009">
    <property type="protein sequence ID" value="TDR05566.1"/>
    <property type="molecule type" value="Genomic_DNA"/>
</dbReference>
<keyword evidence="2" id="KW-0418">Kinase</keyword>
<dbReference type="OrthoDB" id="9769860at2"/>
<dbReference type="InterPro" id="IPR015897">
    <property type="entry name" value="CHK_kinase-like"/>
</dbReference>
<dbReference type="RefSeq" id="WP_133565270.1">
    <property type="nucleotide sequence ID" value="NZ_SNZA01000009.1"/>
</dbReference>
<comment type="caution">
    <text evidence="2">The sequence shown here is derived from an EMBL/GenBank/DDBJ whole genome shotgun (WGS) entry which is preliminary data.</text>
</comment>
<feature type="domain" description="CHK kinase-like" evidence="1">
    <location>
        <begin position="114"/>
        <end position="276"/>
    </location>
</feature>
<dbReference type="SUPFAM" id="SSF56112">
    <property type="entry name" value="Protein kinase-like (PK-like)"/>
    <property type="match status" value="1"/>
</dbReference>
<dbReference type="SMART" id="SM00587">
    <property type="entry name" value="CHK"/>
    <property type="match status" value="1"/>
</dbReference>
<accession>A0A4R6X202</accession>
<proteinExistence type="predicted"/>
<dbReference type="GO" id="GO:0016301">
    <property type="term" value="F:kinase activity"/>
    <property type="evidence" value="ECO:0007669"/>
    <property type="project" value="UniProtKB-KW"/>
</dbReference>